<dbReference type="PROSITE" id="PS51278">
    <property type="entry name" value="GATASE_TYPE_2"/>
    <property type="match status" value="1"/>
</dbReference>
<protein>
    <submittedName>
        <fullName evidence="4">Glutamine amidotransferase type-2 domain-containing protein</fullName>
    </submittedName>
</protein>
<evidence type="ECO:0000259" key="3">
    <source>
        <dbReference type="PROSITE" id="PS51278"/>
    </source>
</evidence>
<dbReference type="InterPro" id="IPR029055">
    <property type="entry name" value="Ntn_hydrolases_N"/>
</dbReference>
<dbReference type="EnsemblMetazoa" id="CJA05507.1">
    <property type="protein sequence ID" value="CJA05507.1"/>
    <property type="gene ID" value="WBGene00124711"/>
</dbReference>
<dbReference type="InterPro" id="IPR029057">
    <property type="entry name" value="PRTase-like"/>
</dbReference>
<dbReference type="InterPro" id="IPR000836">
    <property type="entry name" value="PRTase_dom"/>
</dbReference>
<evidence type="ECO:0000313" key="5">
    <source>
        <dbReference type="Proteomes" id="UP000005237"/>
    </source>
</evidence>
<dbReference type="AlphaFoldDB" id="A0A8R1DL94"/>
<dbReference type="PANTHER" id="PTHR11907">
    <property type="entry name" value="AMIDOPHOSPHORIBOSYLTRANSFERASE"/>
    <property type="match status" value="1"/>
</dbReference>
<dbReference type="InterPro" id="IPR017932">
    <property type="entry name" value="GATase_2_dom"/>
</dbReference>
<dbReference type="Gene3D" id="3.40.50.2020">
    <property type="match status" value="1"/>
</dbReference>
<evidence type="ECO:0000256" key="2">
    <source>
        <dbReference type="ARBA" id="ARBA00022962"/>
    </source>
</evidence>
<sequence length="311" mass="34065">MSALNMSYSLLVMVYDRLYAIRDPFGNRPLCVGTVFSKEDGTPSAYCASSESCALPANSKLNFEVSPGEIVELSAKGIRSVMQMKPSTPQAMCIFEYVYFARNDSEIEGQQVQTVREECGRTMALEDDIEADIVGNVPDSSLSAAIGYASQSGIPYEPCLHRNSYVGRSFIQPNDTMRQNAIKMKFGVLKKKVQNQRIVLVDDSIVRGNTMRTLVKMLKEAGAKEVHLRIASPPVKFPCFMGINIPSNLELIAAQKSIPEIAEYVGADSVRYLSVDGLVKSVQKGIARAVNFSPGHCTACLTGKYPVPIEI</sequence>
<dbReference type="Pfam" id="PF00156">
    <property type="entry name" value="Pribosyltran"/>
    <property type="match status" value="1"/>
</dbReference>
<dbReference type="SUPFAM" id="SSF53271">
    <property type="entry name" value="PRTase-like"/>
    <property type="match status" value="1"/>
</dbReference>
<evidence type="ECO:0000313" key="4">
    <source>
        <dbReference type="EnsemblMetazoa" id="CJA05507.1"/>
    </source>
</evidence>
<keyword evidence="1" id="KW-0808">Transferase</keyword>
<dbReference type="CDD" id="cd06223">
    <property type="entry name" value="PRTases_typeI"/>
    <property type="match status" value="1"/>
</dbReference>
<dbReference type="GO" id="GO:0016740">
    <property type="term" value="F:transferase activity"/>
    <property type="evidence" value="ECO:0007669"/>
    <property type="project" value="UniProtKB-KW"/>
</dbReference>
<accession>A0A8R1DL94</accession>
<reference evidence="4" key="2">
    <citation type="submission" date="2022-06" db="UniProtKB">
        <authorList>
            <consortium name="EnsemblMetazoa"/>
        </authorList>
    </citation>
    <scope>IDENTIFICATION</scope>
    <source>
        <strain evidence="4">DF5081</strain>
    </source>
</reference>
<name>A0A8R1DL94_CAEJA</name>
<evidence type="ECO:0000256" key="1">
    <source>
        <dbReference type="ARBA" id="ARBA00022679"/>
    </source>
</evidence>
<dbReference type="SUPFAM" id="SSF56235">
    <property type="entry name" value="N-terminal nucleophile aminohydrolases (Ntn hydrolases)"/>
    <property type="match status" value="1"/>
</dbReference>
<keyword evidence="5" id="KW-1185">Reference proteome</keyword>
<proteinExistence type="predicted"/>
<keyword evidence="2" id="KW-0315">Glutamine amidotransferase</keyword>
<reference evidence="5" key="1">
    <citation type="submission" date="2010-08" db="EMBL/GenBank/DDBJ databases">
        <authorList>
            <consortium name="Caenorhabditis japonica Sequencing Consortium"/>
            <person name="Wilson R.K."/>
        </authorList>
    </citation>
    <scope>NUCLEOTIDE SEQUENCE [LARGE SCALE GENOMIC DNA]</scope>
    <source>
        <strain evidence="5">DF5081</strain>
    </source>
</reference>
<dbReference type="Proteomes" id="UP000005237">
    <property type="component" value="Unassembled WGS sequence"/>
</dbReference>
<feature type="domain" description="Glutamine amidotransferase type-2" evidence="3">
    <location>
        <begin position="1"/>
        <end position="76"/>
    </location>
</feature>
<dbReference type="Gene3D" id="3.60.20.10">
    <property type="entry name" value="Glutamine Phosphoribosylpyrophosphate, subunit 1, domain 1"/>
    <property type="match status" value="1"/>
</dbReference>
<organism evidence="4 5">
    <name type="scientific">Caenorhabditis japonica</name>
    <dbReference type="NCBI Taxonomy" id="281687"/>
    <lineage>
        <taxon>Eukaryota</taxon>
        <taxon>Metazoa</taxon>
        <taxon>Ecdysozoa</taxon>
        <taxon>Nematoda</taxon>
        <taxon>Chromadorea</taxon>
        <taxon>Rhabditida</taxon>
        <taxon>Rhabditina</taxon>
        <taxon>Rhabditomorpha</taxon>
        <taxon>Rhabditoidea</taxon>
        <taxon>Rhabditidae</taxon>
        <taxon>Peloderinae</taxon>
        <taxon>Caenorhabditis</taxon>
    </lineage>
</organism>